<evidence type="ECO:0000256" key="3">
    <source>
        <dbReference type="ARBA" id="ARBA00023163"/>
    </source>
</evidence>
<dbReference type="PANTHER" id="PTHR43537">
    <property type="entry name" value="TRANSCRIPTIONAL REGULATOR, GNTR FAMILY"/>
    <property type="match status" value="1"/>
</dbReference>
<protein>
    <submittedName>
        <fullName evidence="6">FadR family transcriptional regulator</fullName>
    </submittedName>
</protein>
<dbReference type="PROSITE" id="PS50949">
    <property type="entry name" value="HTH_GNTR"/>
    <property type="match status" value="1"/>
</dbReference>
<evidence type="ECO:0000313" key="6">
    <source>
        <dbReference type="EMBL" id="TGX53428.1"/>
    </source>
</evidence>
<feature type="region of interest" description="Disordered" evidence="4">
    <location>
        <begin position="1"/>
        <end position="41"/>
    </location>
</feature>
<keyword evidence="7" id="KW-1185">Reference proteome</keyword>
<keyword evidence="1" id="KW-0805">Transcription regulation</keyword>
<feature type="domain" description="HTH gntR-type" evidence="5">
    <location>
        <begin position="43"/>
        <end position="111"/>
    </location>
</feature>
<dbReference type="OrthoDB" id="9809707at2"/>
<evidence type="ECO:0000256" key="4">
    <source>
        <dbReference type="SAM" id="MobiDB-lite"/>
    </source>
</evidence>
<dbReference type="Gene3D" id="1.20.120.530">
    <property type="entry name" value="GntR ligand-binding domain-like"/>
    <property type="match status" value="1"/>
</dbReference>
<dbReference type="SMART" id="SM00895">
    <property type="entry name" value="FCD"/>
    <property type="match status" value="1"/>
</dbReference>
<dbReference type="Proteomes" id="UP000306147">
    <property type="component" value="Unassembled WGS sequence"/>
</dbReference>
<evidence type="ECO:0000259" key="5">
    <source>
        <dbReference type="PROSITE" id="PS50949"/>
    </source>
</evidence>
<dbReference type="GO" id="GO:0003677">
    <property type="term" value="F:DNA binding"/>
    <property type="evidence" value="ECO:0007669"/>
    <property type="project" value="UniProtKB-KW"/>
</dbReference>
<accession>A0A4S1XBW2</accession>
<dbReference type="EMBL" id="SRXT01000004">
    <property type="protein sequence ID" value="TGX53428.1"/>
    <property type="molecule type" value="Genomic_DNA"/>
</dbReference>
<dbReference type="InterPro" id="IPR036390">
    <property type="entry name" value="WH_DNA-bd_sf"/>
</dbReference>
<dbReference type="AlphaFoldDB" id="A0A4S1XBW2"/>
<reference evidence="6 7" key="1">
    <citation type="submission" date="2019-04" db="EMBL/GenBank/DDBJ databases">
        <title>Sphingomonas psychrotolerans sp. nov., isolated from soil in the Tianshan Mountains, Xinjiang, China.</title>
        <authorList>
            <person name="Luo Y."/>
            <person name="Sheng H."/>
        </authorList>
    </citation>
    <scope>NUCLEOTIDE SEQUENCE [LARGE SCALE GENOMIC DNA]</scope>
    <source>
        <strain evidence="6 7">ZFGT-11</strain>
    </source>
</reference>
<dbReference type="InterPro" id="IPR000524">
    <property type="entry name" value="Tscrpt_reg_HTH_GntR"/>
</dbReference>
<dbReference type="SMART" id="SM00345">
    <property type="entry name" value="HTH_GNTR"/>
    <property type="match status" value="1"/>
</dbReference>
<dbReference type="InterPro" id="IPR008920">
    <property type="entry name" value="TF_FadR/GntR_C"/>
</dbReference>
<dbReference type="PANTHER" id="PTHR43537:SF5">
    <property type="entry name" value="UXU OPERON TRANSCRIPTIONAL REGULATOR"/>
    <property type="match status" value="1"/>
</dbReference>
<keyword evidence="2" id="KW-0238">DNA-binding</keyword>
<gene>
    <name evidence="6" type="ORF">E5A73_11335</name>
</gene>
<dbReference type="SUPFAM" id="SSF46785">
    <property type="entry name" value="Winged helix' DNA-binding domain"/>
    <property type="match status" value="1"/>
</dbReference>
<keyword evidence="3" id="KW-0804">Transcription</keyword>
<dbReference type="Pfam" id="PF07729">
    <property type="entry name" value="FCD"/>
    <property type="match status" value="1"/>
</dbReference>
<comment type="caution">
    <text evidence="6">The sequence shown here is derived from an EMBL/GenBank/DDBJ whole genome shotgun (WGS) entry which is preliminary data.</text>
</comment>
<dbReference type="Pfam" id="PF00392">
    <property type="entry name" value="GntR"/>
    <property type="match status" value="1"/>
</dbReference>
<dbReference type="SUPFAM" id="SSF48008">
    <property type="entry name" value="GntR ligand-binding domain-like"/>
    <property type="match status" value="1"/>
</dbReference>
<sequence length="279" mass="30564">MTDNSYSRGARSRLAPAQRRGLLGQAGNDAAHDDRPSLRKRRPSLVEAACEHIRASIVSGTYWPGAQLPTEAEFVDVLGVSRTVIREAAARLAAEGLVEARQGKGLFVSDTARYQAFQITRDEVDNLGDVIQLLELRLCVETEMAALAAERRTEVDVMNMRQQLKILAEAAVGMEDSVKADVEFHSVIARASKNAYYVKLIDFLGVRLVPPRSLYLRQGQAYAGDSYKAVISAEHEAILDAIICRDPERARIAAHTHMSGSLKRHRGLHDFIAAGASTG</sequence>
<organism evidence="6 7">
    <name type="scientific">Sphingomonas gei</name>
    <dbReference type="NCBI Taxonomy" id="1395960"/>
    <lineage>
        <taxon>Bacteria</taxon>
        <taxon>Pseudomonadati</taxon>
        <taxon>Pseudomonadota</taxon>
        <taxon>Alphaproteobacteria</taxon>
        <taxon>Sphingomonadales</taxon>
        <taxon>Sphingomonadaceae</taxon>
        <taxon>Sphingomonas</taxon>
    </lineage>
</organism>
<evidence type="ECO:0000256" key="1">
    <source>
        <dbReference type="ARBA" id="ARBA00023015"/>
    </source>
</evidence>
<evidence type="ECO:0000256" key="2">
    <source>
        <dbReference type="ARBA" id="ARBA00023125"/>
    </source>
</evidence>
<proteinExistence type="predicted"/>
<dbReference type="InterPro" id="IPR036388">
    <property type="entry name" value="WH-like_DNA-bd_sf"/>
</dbReference>
<dbReference type="Gene3D" id="1.10.10.10">
    <property type="entry name" value="Winged helix-like DNA-binding domain superfamily/Winged helix DNA-binding domain"/>
    <property type="match status" value="1"/>
</dbReference>
<dbReference type="PRINTS" id="PR00035">
    <property type="entry name" value="HTHGNTR"/>
</dbReference>
<name>A0A4S1XBW2_9SPHN</name>
<evidence type="ECO:0000313" key="7">
    <source>
        <dbReference type="Proteomes" id="UP000306147"/>
    </source>
</evidence>
<dbReference type="GO" id="GO:0003700">
    <property type="term" value="F:DNA-binding transcription factor activity"/>
    <property type="evidence" value="ECO:0007669"/>
    <property type="project" value="InterPro"/>
</dbReference>
<dbReference type="InterPro" id="IPR011711">
    <property type="entry name" value="GntR_C"/>
</dbReference>